<dbReference type="EMBL" id="CP073100">
    <property type="protein sequence ID" value="QUE50588.1"/>
    <property type="molecule type" value="Genomic_DNA"/>
</dbReference>
<gene>
    <name evidence="5" type="ORF">KBB96_17205</name>
</gene>
<dbReference type="Proteomes" id="UP000676169">
    <property type="component" value="Chromosome"/>
</dbReference>
<dbReference type="Pfam" id="PF08757">
    <property type="entry name" value="CotH"/>
    <property type="match status" value="1"/>
</dbReference>
<keyword evidence="5" id="KW-0418">Kinase</keyword>
<sequence>MKTHPLAGLACFVIASSCLDATPVTVGDPSFEGNSLTAGSYTNNIGPEWTGTNGQNAGSAFEEYITGFASSGTDHLGMELNYDVWQDLGVTYQANTRYTLTVGCGNRSGSTQPGNQTEYHLADSTGGIHATGLFNASTIPVMTFADAPALVFDTPNDPSSVGKTIRILLRSRGSGRSHFDNIRLDAQSLIPVGGATVTNDAASAITSTTATLNGTVTVIGNDAPAITIFWGPQNGGITPANWAHSVTLPGTWSGTFSTNLSGLTRGTNYFYAARATNSAGDSWAQPSGSFETSVLPATVANIAATDITPASATVGAQVTDTGGEPPAVTIYYGTTDGGTTVGAWSNSVSLGAVGTSATTSLSGLSQSSTIYFRTFSQNSGGDSWAPASSSFNTPTITAPVVVNDGTDGITGTTATVRGKITSTGGSAPTVTLFYGTSDGGTMPGSWTSSANLGTQSGDFSKFLTALNPSTTYYFRFRAVNSAGTAWSADAGTFATIAAISATPVINEFHYKAADDTSLEEFIELYNPSDSAVDISGWTLSSAVTFTFPGGSVIPAGGYFVACQDPATMLSKYGVTAAGPWSGNLNSSGEKIVLKNGATTIDSVDYGVGFPWPTGAAGGGSSAELINAGLDNDLGGSWRSSGATATNPATYVAAASAGWKYKKGTAEASNPVEAWRDTAYGDASWLTGTAAFGYAGGYTFGTTLSDMKGTGASNYSTVYLRKSFTVTQVPQQLLLRLKYDDGCIVWINGHEVARKNVAAGQLAYTAVASADHTASTFEEVVVDNADDILVGGTNVIAIQALNLTKNSSDFFIDAEVKDVPAAAPVPTPGAKNSVYQAMNLVPPQIRQVAHSPVQPVTSQPVTVTARITDADGMGAVSLAYQTVDPGSYIRATDAAYSTGWTSVTMYDDGTHGDVTVGDSIYTAVVPGTVQTNRRLVRYKITFADALGNTATVPYADDEQKNFAYFVYDGTPAWQGAFRPGSTAIQTFSPSVLNTVPVYTMVANGTDVINCQYNSGYDETRFLGTFVYDGVVYDNIQFRNRGEASTYVSGKNKWRFYFNRARDLVAKNNLGQPYAETWGSFSANACASPWCAVHRGMAGVEESVSFKAFQLAGVPSPNTHYYQFRIVRGANETPTAGTTVADPIGTADGQYAGDFWGLYMAIEQIDGSFLDERGLADGNVYKIENSAGDKKHQAPGQSVDSSDWNTFRDTGASTQTEAWWRANMDVNNYYTFHAINRLIGNVDLRGGYNHYYYHRSTDNRWLAIPWDVDMMFIPKRHWQTTINGTAYNGVIAAHKALVDTPALALEFRNRAREILDLMASDGTPNGGQIGQLIDEFSQIVNPTGAPLTIADADAAMWNMHPRTQGTDGNHSGQTNHKGNFYYSPFSDSRMGGSWTRWLKSSSYTGVAEHEDLMNYLRDYSSNTWPSGTWAVNNGDQRGYGYQYLASEAADAAAPNKPVITYTGAGGYPLDGLSFSASAFSSPGAGTYIGTQWRIAEISAPGIAGYTVGTSRKYEIQATWTLSNTGTMVQVPASALSSGKTYRARVRYVDSTGRTSSWSNPVQFGATPSTSTLVHYWNFNNSTSLVTLVAPTKGNGTLTVQPGSGGAYVADTGNGFAASSTGDPASTHLRLNNPIGSALVFNLPTTGYSNIQASIDARRSSPGTAAELETWSYTTDGANYTQMAVVSVNASNPVAIPLDLRGIPGANNNPNFGLKVVVSQGTGGTAGNHRFDNFTLTGNPIPGTYASWIQTAFSTTDQASTAISGPNADADGDGRSNFMEFALASSPKVKDLADVKFAWSTSSPNRYPALRFKRLEGISGVLYELRASSDFVSWTTVSTTPVSATSLGGGIEEIVIRDTQTDALPKRFLRLRITQVP</sequence>
<dbReference type="PROSITE" id="PS51841">
    <property type="entry name" value="LTD"/>
    <property type="match status" value="1"/>
</dbReference>
<feature type="domain" description="LTD" evidence="4">
    <location>
        <begin position="493"/>
        <end position="609"/>
    </location>
</feature>
<dbReference type="InterPro" id="IPR014867">
    <property type="entry name" value="Spore_coat_CotH_CotH2/3/7"/>
</dbReference>
<evidence type="ECO:0000259" key="4">
    <source>
        <dbReference type="PROSITE" id="PS51841"/>
    </source>
</evidence>
<proteinExistence type="predicted"/>
<feature type="chain" id="PRO_5036827324" evidence="2">
    <location>
        <begin position="22"/>
        <end position="1874"/>
    </location>
</feature>
<dbReference type="InterPro" id="IPR036415">
    <property type="entry name" value="Lamin_tail_dom_sf"/>
</dbReference>
<dbReference type="Pfam" id="PF22825">
    <property type="entry name" value="HpiC1-like"/>
    <property type="match status" value="1"/>
</dbReference>
<organism evidence="5 6">
    <name type="scientific">Luteolibacter ambystomatis</name>
    <dbReference type="NCBI Taxonomy" id="2824561"/>
    <lineage>
        <taxon>Bacteria</taxon>
        <taxon>Pseudomonadati</taxon>
        <taxon>Verrucomicrobiota</taxon>
        <taxon>Verrucomicrobiia</taxon>
        <taxon>Verrucomicrobiales</taxon>
        <taxon>Verrucomicrobiaceae</taxon>
        <taxon>Luteolibacter</taxon>
    </lineage>
</organism>
<dbReference type="GO" id="GO:0016301">
    <property type="term" value="F:kinase activity"/>
    <property type="evidence" value="ECO:0007669"/>
    <property type="project" value="UniProtKB-KW"/>
</dbReference>
<dbReference type="Gene3D" id="2.60.40.1260">
    <property type="entry name" value="Lamin Tail domain"/>
    <property type="match status" value="1"/>
</dbReference>
<keyword evidence="2" id="KW-0732">Signal</keyword>
<evidence type="ECO:0000256" key="2">
    <source>
        <dbReference type="SAM" id="SignalP"/>
    </source>
</evidence>
<evidence type="ECO:0000259" key="3">
    <source>
        <dbReference type="PROSITE" id="PS50853"/>
    </source>
</evidence>
<dbReference type="KEGG" id="lamb:KBB96_17205"/>
<dbReference type="PROSITE" id="PS50853">
    <property type="entry name" value="FN3"/>
    <property type="match status" value="2"/>
</dbReference>
<feature type="compositionally biased region" description="Polar residues" evidence="1">
    <location>
        <begin position="1193"/>
        <end position="1205"/>
    </location>
</feature>
<dbReference type="InterPro" id="IPR013783">
    <property type="entry name" value="Ig-like_fold"/>
</dbReference>
<dbReference type="InterPro" id="IPR003961">
    <property type="entry name" value="FN3_dom"/>
</dbReference>
<accession>A0A975G872</accession>
<dbReference type="Pfam" id="PF00932">
    <property type="entry name" value="LTD"/>
    <property type="match status" value="1"/>
</dbReference>
<feature type="region of interest" description="Disordered" evidence="1">
    <location>
        <begin position="1185"/>
        <end position="1205"/>
    </location>
</feature>
<feature type="domain" description="Fibronectin type-III" evidence="3">
    <location>
        <begin position="298"/>
        <end position="400"/>
    </location>
</feature>
<dbReference type="RefSeq" id="WP_211630728.1">
    <property type="nucleotide sequence ID" value="NZ_CP073100.1"/>
</dbReference>
<dbReference type="InterPro" id="IPR054720">
    <property type="entry name" value="HpiC1"/>
</dbReference>
<evidence type="ECO:0000313" key="5">
    <source>
        <dbReference type="EMBL" id="QUE50588.1"/>
    </source>
</evidence>
<evidence type="ECO:0000313" key="6">
    <source>
        <dbReference type="Proteomes" id="UP000676169"/>
    </source>
</evidence>
<keyword evidence="5" id="KW-0808">Transferase</keyword>
<reference evidence="5" key="1">
    <citation type="submission" date="2021-04" db="EMBL/GenBank/DDBJ databases">
        <title>Luteolibacter sp. 32A isolated from the skin of an Anderson's salamander (Ambystoma andersonii).</title>
        <authorList>
            <person name="Spergser J."/>
            <person name="Busse H.-J."/>
        </authorList>
    </citation>
    <scope>NUCLEOTIDE SEQUENCE</scope>
    <source>
        <strain evidence="5">32A</strain>
    </source>
</reference>
<dbReference type="NCBIfam" id="NF041940">
    <property type="entry name" value="choice_anch_X"/>
    <property type="match status" value="1"/>
</dbReference>
<name>A0A975G872_9BACT</name>
<dbReference type="SUPFAM" id="SSF74853">
    <property type="entry name" value="Lamin A/C globular tail domain"/>
    <property type="match status" value="1"/>
</dbReference>
<feature type="signal peptide" evidence="2">
    <location>
        <begin position="1"/>
        <end position="21"/>
    </location>
</feature>
<dbReference type="SMART" id="SM00060">
    <property type="entry name" value="FN3"/>
    <property type="match status" value="2"/>
</dbReference>
<keyword evidence="6" id="KW-1185">Reference proteome</keyword>
<dbReference type="Gene3D" id="2.60.120.260">
    <property type="entry name" value="Galactose-binding domain-like"/>
    <property type="match status" value="1"/>
</dbReference>
<dbReference type="PROSITE" id="PS51257">
    <property type="entry name" value="PROKAR_LIPOPROTEIN"/>
    <property type="match status" value="1"/>
</dbReference>
<feature type="domain" description="Fibronectin type-III" evidence="3">
    <location>
        <begin position="1466"/>
        <end position="1567"/>
    </location>
</feature>
<protein>
    <submittedName>
        <fullName evidence="5">CotH kinase family protein</fullName>
    </submittedName>
</protein>
<evidence type="ECO:0000256" key="1">
    <source>
        <dbReference type="SAM" id="MobiDB-lite"/>
    </source>
</evidence>
<dbReference type="Gene3D" id="2.60.40.10">
    <property type="entry name" value="Immunoglobulins"/>
    <property type="match status" value="2"/>
</dbReference>
<dbReference type="InterPro" id="IPR001322">
    <property type="entry name" value="Lamin_tail_dom"/>
</dbReference>